<dbReference type="AlphaFoldDB" id="A0A6G4X868"/>
<sequence length="77" mass="8267">MIVNSNIHLTTDTRIHCYVYGTDAPPILAIDGPDGSVNVSVFINEPAAVHADVTHALLAAVREYANAMEIYTAAHHP</sequence>
<dbReference type="EMBL" id="JAAKZZ010000875">
    <property type="protein sequence ID" value="NGO73739.1"/>
    <property type="molecule type" value="Genomic_DNA"/>
</dbReference>
<evidence type="ECO:0000313" key="1">
    <source>
        <dbReference type="EMBL" id="NGO73739.1"/>
    </source>
</evidence>
<dbReference type="Proteomes" id="UP000477722">
    <property type="component" value="Unassembled WGS sequence"/>
</dbReference>
<accession>A0A6G4X868</accession>
<protein>
    <submittedName>
        <fullName evidence="1">Uncharacterized protein</fullName>
    </submittedName>
</protein>
<dbReference type="RefSeq" id="WP_165303347.1">
    <property type="nucleotide sequence ID" value="NZ_JAAKZZ010000875.1"/>
</dbReference>
<keyword evidence="2" id="KW-1185">Reference proteome</keyword>
<reference evidence="1 2" key="1">
    <citation type="submission" date="2020-02" db="EMBL/GenBank/DDBJ databases">
        <title>Whole-genome analyses of novel actinobacteria.</title>
        <authorList>
            <person name="Sahin N."/>
            <person name="Tatar D."/>
        </authorList>
    </citation>
    <scope>NUCLEOTIDE SEQUENCE [LARGE SCALE GENOMIC DNA]</scope>
    <source>
        <strain evidence="1 2">SB3404</strain>
    </source>
</reference>
<evidence type="ECO:0000313" key="2">
    <source>
        <dbReference type="Proteomes" id="UP000477722"/>
    </source>
</evidence>
<gene>
    <name evidence="1" type="ORF">G5C65_36570</name>
</gene>
<comment type="caution">
    <text evidence="1">The sequence shown here is derived from an EMBL/GenBank/DDBJ whole genome shotgun (WGS) entry which is preliminary data.</text>
</comment>
<name>A0A6G4X868_9ACTN</name>
<proteinExistence type="predicted"/>
<organism evidence="1 2">
    <name type="scientific">Streptomyces boncukensis</name>
    <dbReference type="NCBI Taxonomy" id="2711219"/>
    <lineage>
        <taxon>Bacteria</taxon>
        <taxon>Bacillati</taxon>
        <taxon>Actinomycetota</taxon>
        <taxon>Actinomycetes</taxon>
        <taxon>Kitasatosporales</taxon>
        <taxon>Streptomycetaceae</taxon>
        <taxon>Streptomyces</taxon>
    </lineage>
</organism>